<comment type="caution">
    <text evidence="3">The sequence shown here is derived from an EMBL/GenBank/DDBJ whole genome shotgun (WGS) entry which is preliminary data.</text>
</comment>
<protein>
    <recommendedName>
        <fullName evidence="2">AB hydrolase-1 domain-containing protein</fullName>
    </recommendedName>
</protein>
<evidence type="ECO:0000313" key="3">
    <source>
        <dbReference type="EMBL" id="OCS93456.1"/>
    </source>
</evidence>
<sequence>MEQLIDVNGSSLFYIDVEGSKPPIVLVHGLSGNHKQMHFIQQALAGHRLIVIDVKGRGNSGKPNRPSSFKQHSADIVALLQALHIERPILLGFSMGAFILSHVATQVEVSHLILIDGAADVSEHQAKRIEPSIARLNKTYDSQAQYVSELRAIYESLGVTWSAPLEESARYEIEERDGRWHTKADADIIAEDFNSLRTFDSEAIFRALTCPIFVVHCEGVLDDAPLFLAEHFGRMLTSAKRIEKVTTTANHYTVACEEQEDVMREVRRFLES</sequence>
<dbReference type="AlphaFoldDB" id="A0A1C0Z252"/>
<dbReference type="Pfam" id="PF00561">
    <property type="entry name" value="Abhydrolase_1"/>
    <property type="match status" value="1"/>
</dbReference>
<dbReference type="GO" id="GO:0016020">
    <property type="term" value="C:membrane"/>
    <property type="evidence" value="ECO:0007669"/>
    <property type="project" value="TreeGrafter"/>
</dbReference>
<dbReference type="PANTHER" id="PTHR43798:SF31">
    <property type="entry name" value="AB HYDROLASE SUPERFAMILY PROTEIN YCLE"/>
    <property type="match status" value="1"/>
</dbReference>
<feature type="domain" description="AB hydrolase-1" evidence="2">
    <location>
        <begin position="22"/>
        <end position="166"/>
    </location>
</feature>
<dbReference type="InterPro" id="IPR000073">
    <property type="entry name" value="AB_hydrolase_1"/>
</dbReference>
<proteinExistence type="predicted"/>
<evidence type="ECO:0000313" key="4">
    <source>
        <dbReference type="Proteomes" id="UP000093482"/>
    </source>
</evidence>
<dbReference type="Gene3D" id="3.40.50.1820">
    <property type="entry name" value="alpha/beta hydrolase"/>
    <property type="match status" value="1"/>
</dbReference>
<keyword evidence="4" id="KW-1185">Reference proteome</keyword>
<dbReference type="Proteomes" id="UP000093482">
    <property type="component" value="Unassembled WGS sequence"/>
</dbReference>
<keyword evidence="1" id="KW-0378">Hydrolase</keyword>
<dbReference type="InterPro" id="IPR029058">
    <property type="entry name" value="AB_hydrolase_fold"/>
</dbReference>
<evidence type="ECO:0000259" key="2">
    <source>
        <dbReference type="Pfam" id="PF00561"/>
    </source>
</evidence>
<gene>
    <name evidence="3" type="ORF">A6K76_05310</name>
</gene>
<dbReference type="SUPFAM" id="SSF53474">
    <property type="entry name" value="alpha/beta-Hydrolases"/>
    <property type="match status" value="1"/>
</dbReference>
<accession>A0A1C0Z252</accession>
<dbReference type="PANTHER" id="PTHR43798">
    <property type="entry name" value="MONOACYLGLYCEROL LIPASE"/>
    <property type="match status" value="1"/>
</dbReference>
<dbReference type="InterPro" id="IPR050266">
    <property type="entry name" value="AB_hydrolase_sf"/>
</dbReference>
<reference evidence="3 4" key="1">
    <citation type="submission" date="2016-07" db="EMBL/GenBank/DDBJ databases">
        <title>Caryophanon latum genome sequencing.</title>
        <authorList>
            <person name="Verma A."/>
            <person name="Pal Y."/>
            <person name="Krishnamurthi S."/>
        </authorList>
    </citation>
    <scope>NUCLEOTIDE SEQUENCE [LARGE SCALE GENOMIC DNA]</scope>
    <source>
        <strain evidence="3 4">DSM 14151</strain>
    </source>
</reference>
<dbReference type="EMBL" id="MATO01000008">
    <property type="protein sequence ID" value="OCS93456.1"/>
    <property type="molecule type" value="Genomic_DNA"/>
</dbReference>
<evidence type="ECO:0000256" key="1">
    <source>
        <dbReference type="ARBA" id="ARBA00022801"/>
    </source>
</evidence>
<organism evidence="3 4">
    <name type="scientific">Caryophanon latum</name>
    <dbReference type="NCBI Taxonomy" id="33977"/>
    <lineage>
        <taxon>Bacteria</taxon>
        <taxon>Bacillati</taxon>
        <taxon>Bacillota</taxon>
        <taxon>Bacilli</taxon>
        <taxon>Bacillales</taxon>
        <taxon>Caryophanaceae</taxon>
        <taxon>Caryophanon</taxon>
    </lineage>
</organism>
<name>A0A1C0Z252_9BACL</name>
<dbReference type="RefSeq" id="WP_066461708.1">
    <property type="nucleotide sequence ID" value="NZ_MATO01000008.1"/>
</dbReference>
<dbReference type="GO" id="GO:0016787">
    <property type="term" value="F:hydrolase activity"/>
    <property type="evidence" value="ECO:0007669"/>
    <property type="project" value="UniProtKB-KW"/>
</dbReference>
<dbReference type="OrthoDB" id="9773293at2"/>